<keyword evidence="7 17" id="KW-0547">Nucleotide-binding</keyword>
<evidence type="ECO:0000313" key="20">
    <source>
        <dbReference type="EMBL" id="EST56386.1"/>
    </source>
</evidence>
<dbReference type="HOGENOM" id="CLU_112343_2_0_9"/>
<evidence type="ECO:0000256" key="4">
    <source>
        <dbReference type="ARBA" id="ARBA00022516"/>
    </source>
</evidence>
<dbReference type="Gene3D" id="1.10.287.3610">
    <property type="match status" value="1"/>
</dbReference>
<keyword evidence="12 19" id="KW-0472">Membrane</keyword>
<feature type="binding site" evidence="16">
    <location>
        <position position="6"/>
    </location>
    <ligand>
        <name>substrate</name>
    </ligand>
</feature>
<evidence type="ECO:0000256" key="10">
    <source>
        <dbReference type="ARBA" id="ARBA00022989"/>
    </source>
</evidence>
<comment type="similarity">
    <text evidence="2">Belongs to the bacterial diacylglycerol kinase family.</text>
</comment>
<dbReference type="PATRIC" id="fig|1408254.3.peg.706"/>
<dbReference type="Pfam" id="PF01219">
    <property type="entry name" value="DAGK_prokar"/>
    <property type="match status" value="1"/>
</dbReference>
<dbReference type="AlphaFoldDB" id="V6MCV9"/>
<evidence type="ECO:0000256" key="11">
    <source>
        <dbReference type="ARBA" id="ARBA00023098"/>
    </source>
</evidence>
<keyword evidence="3" id="KW-1003">Cell membrane</keyword>
<keyword evidence="10 19" id="KW-1133">Transmembrane helix</keyword>
<feature type="transmembrane region" description="Helical" evidence="19">
    <location>
        <begin position="93"/>
        <end position="113"/>
    </location>
</feature>
<keyword evidence="4" id="KW-0444">Lipid biosynthesis</keyword>
<organism evidence="20 21">
    <name type="scientific">Brevibacillus panacihumi W25</name>
    <dbReference type="NCBI Taxonomy" id="1408254"/>
    <lineage>
        <taxon>Bacteria</taxon>
        <taxon>Bacillati</taxon>
        <taxon>Bacillota</taxon>
        <taxon>Bacilli</taxon>
        <taxon>Bacillales</taxon>
        <taxon>Paenibacillaceae</taxon>
        <taxon>Brevibacillus</taxon>
    </lineage>
</organism>
<protein>
    <submittedName>
        <fullName evidence="20">Diacylglycerol kinase</fullName>
    </submittedName>
</protein>
<evidence type="ECO:0000256" key="15">
    <source>
        <dbReference type="PIRSR" id="PIRSR600829-1"/>
    </source>
</evidence>
<feature type="binding site" evidence="17">
    <location>
        <begin position="91"/>
        <end position="92"/>
    </location>
    <ligand>
        <name>ATP</name>
        <dbReference type="ChEBI" id="CHEBI:30616"/>
    </ligand>
</feature>
<name>V6MCV9_9BACL</name>
<feature type="binding site" evidence="16">
    <location>
        <position position="66"/>
    </location>
    <ligand>
        <name>substrate</name>
    </ligand>
</feature>
<evidence type="ECO:0000256" key="5">
    <source>
        <dbReference type="ARBA" id="ARBA00022679"/>
    </source>
</evidence>
<dbReference type="InterPro" id="IPR036945">
    <property type="entry name" value="DAGK_sf"/>
</dbReference>
<comment type="cofactor">
    <cofactor evidence="18">
        <name>Mg(2+)</name>
        <dbReference type="ChEBI" id="CHEBI:18420"/>
    </cofactor>
    <text evidence="18">Mn(2+), Zn(2+), Cd(2+) and Co(2+) support activity to lesser extents.</text>
</comment>
<evidence type="ECO:0000256" key="2">
    <source>
        <dbReference type="ARBA" id="ARBA00005967"/>
    </source>
</evidence>
<evidence type="ECO:0000256" key="17">
    <source>
        <dbReference type="PIRSR" id="PIRSR600829-3"/>
    </source>
</evidence>
<evidence type="ECO:0000256" key="9">
    <source>
        <dbReference type="ARBA" id="ARBA00022840"/>
    </source>
</evidence>
<dbReference type="CDD" id="cd14265">
    <property type="entry name" value="UDPK_IM_like"/>
    <property type="match status" value="1"/>
</dbReference>
<dbReference type="STRING" id="1408254.T458_03515"/>
<dbReference type="InterPro" id="IPR033717">
    <property type="entry name" value="UDPK"/>
</dbReference>
<keyword evidence="11" id="KW-0443">Lipid metabolism</keyword>
<dbReference type="PANTHER" id="PTHR34299">
    <property type="entry name" value="DIACYLGLYCEROL KINASE"/>
    <property type="match status" value="1"/>
</dbReference>
<evidence type="ECO:0000256" key="13">
    <source>
        <dbReference type="ARBA" id="ARBA00023209"/>
    </source>
</evidence>
<sequence>MKEWRRLARSFGYAIEGIVQTVKTQRNMQIHLVAAILALAAAWWLEIDRVEWIWVLIAITLVLVMELVNTAIEAVVDLVTPDWHAKAKVAKDAAAGAVLAAAILSIAIGIAVFGPPLYEKFVG</sequence>
<feature type="binding site" evidence="17">
    <location>
        <position position="6"/>
    </location>
    <ligand>
        <name>ATP</name>
        <dbReference type="ChEBI" id="CHEBI:30616"/>
    </ligand>
</feature>
<evidence type="ECO:0000256" key="16">
    <source>
        <dbReference type="PIRSR" id="PIRSR600829-2"/>
    </source>
</evidence>
<evidence type="ECO:0000256" key="12">
    <source>
        <dbReference type="ARBA" id="ARBA00023136"/>
    </source>
</evidence>
<dbReference type="GO" id="GO:0005524">
    <property type="term" value="F:ATP binding"/>
    <property type="evidence" value="ECO:0007669"/>
    <property type="project" value="UniProtKB-KW"/>
</dbReference>
<evidence type="ECO:0000313" key="21">
    <source>
        <dbReference type="Proteomes" id="UP000017973"/>
    </source>
</evidence>
<dbReference type="GO" id="GO:0046872">
    <property type="term" value="F:metal ion binding"/>
    <property type="evidence" value="ECO:0007669"/>
    <property type="project" value="UniProtKB-KW"/>
</dbReference>
<evidence type="ECO:0000256" key="1">
    <source>
        <dbReference type="ARBA" id="ARBA00004651"/>
    </source>
</evidence>
<evidence type="ECO:0000256" key="8">
    <source>
        <dbReference type="ARBA" id="ARBA00022777"/>
    </source>
</evidence>
<gene>
    <name evidence="20" type="ORF">T458_03515</name>
</gene>
<feature type="transmembrane region" description="Helical" evidence="19">
    <location>
        <begin position="52"/>
        <end position="72"/>
    </location>
</feature>
<keyword evidence="5" id="KW-0808">Transferase</keyword>
<keyword evidence="13" id="KW-0594">Phospholipid biosynthesis</keyword>
<dbReference type="GO" id="GO:0005886">
    <property type="term" value="C:plasma membrane"/>
    <property type="evidence" value="ECO:0007669"/>
    <property type="project" value="UniProtKB-SubCell"/>
</dbReference>
<evidence type="ECO:0000256" key="18">
    <source>
        <dbReference type="PIRSR" id="PIRSR600829-4"/>
    </source>
</evidence>
<evidence type="ECO:0000256" key="3">
    <source>
        <dbReference type="ARBA" id="ARBA00022475"/>
    </source>
</evidence>
<keyword evidence="6 19" id="KW-0812">Transmembrane</keyword>
<dbReference type="Proteomes" id="UP000017973">
    <property type="component" value="Unassembled WGS sequence"/>
</dbReference>
<comment type="caution">
    <text evidence="20">The sequence shown here is derived from an EMBL/GenBank/DDBJ whole genome shotgun (WGS) entry which is preliminary data.</text>
</comment>
<evidence type="ECO:0000256" key="7">
    <source>
        <dbReference type="ARBA" id="ARBA00022741"/>
    </source>
</evidence>
<comment type="subcellular location">
    <subcellularLocation>
        <location evidence="1">Cell membrane</location>
        <topology evidence="1">Multi-pass membrane protein</topology>
    </subcellularLocation>
</comment>
<dbReference type="eggNOG" id="COG0818">
    <property type="taxonomic scope" value="Bacteria"/>
</dbReference>
<accession>V6MCV9</accession>
<feature type="binding site" evidence="17">
    <location>
        <position position="73"/>
    </location>
    <ligand>
        <name>ATP</name>
        <dbReference type="ChEBI" id="CHEBI:30616"/>
    </ligand>
</feature>
<proteinExistence type="inferred from homology"/>
<dbReference type="PANTHER" id="PTHR34299:SF1">
    <property type="entry name" value="DIACYLGLYCEROL KINASE"/>
    <property type="match status" value="1"/>
</dbReference>
<dbReference type="GO" id="GO:0008654">
    <property type="term" value="P:phospholipid biosynthetic process"/>
    <property type="evidence" value="ECO:0007669"/>
    <property type="project" value="UniProtKB-KW"/>
</dbReference>
<keyword evidence="14" id="KW-1208">Phospholipid metabolism</keyword>
<evidence type="ECO:0000256" key="19">
    <source>
        <dbReference type="SAM" id="Phobius"/>
    </source>
</evidence>
<evidence type="ECO:0000256" key="6">
    <source>
        <dbReference type="ARBA" id="ARBA00022692"/>
    </source>
</evidence>
<dbReference type="RefSeq" id="WP_023554774.1">
    <property type="nucleotide sequence ID" value="NZ_KI629782.1"/>
</dbReference>
<dbReference type="PROSITE" id="PS01069">
    <property type="entry name" value="DAGK_PROKAR"/>
    <property type="match status" value="1"/>
</dbReference>
<dbReference type="InterPro" id="IPR000829">
    <property type="entry name" value="DAGK"/>
</dbReference>
<keyword evidence="9 17" id="KW-0067">ATP-binding</keyword>
<feature type="binding site" evidence="18">
    <location>
        <position position="73"/>
    </location>
    <ligand>
        <name>a divalent metal cation</name>
        <dbReference type="ChEBI" id="CHEBI:60240"/>
    </ligand>
</feature>
<keyword evidence="21" id="KW-1185">Reference proteome</keyword>
<feature type="transmembrane region" description="Helical" evidence="19">
    <location>
        <begin position="30"/>
        <end position="46"/>
    </location>
</feature>
<feature type="binding site" evidence="17">
    <location>
        <position position="13"/>
    </location>
    <ligand>
        <name>ATP</name>
        <dbReference type="ChEBI" id="CHEBI:30616"/>
    </ligand>
</feature>
<feature type="active site" description="Proton acceptor" evidence="15">
    <location>
        <position position="66"/>
    </location>
</feature>
<dbReference type="OrthoDB" id="9789934at2"/>
<keyword evidence="8 20" id="KW-0418">Kinase</keyword>
<evidence type="ECO:0000256" key="14">
    <source>
        <dbReference type="ARBA" id="ARBA00023264"/>
    </source>
</evidence>
<dbReference type="GO" id="GO:0016301">
    <property type="term" value="F:kinase activity"/>
    <property type="evidence" value="ECO:0007669"/>
    <property type="project" value="UniProtKB-KW"/>
</dbReference>
<reference evidence="20 21" key="1">
    <citation type="journal article" date="2014" name="Genome Announc.">
        <title>Draft Genome Sequence of Brevibacillus panacihumi Strain W25, a Halotolerant Hydrocarbon-Degrading Bacterium.</title>
        <authorList>
            <person name="Wang X."/>
            <person name="Jin D."/>
            <person name="Zhou L."/>
            <person name="Wu L."/>
            <person name="An W."/>
            <person name="Chen Y."/>
            <person name="Zhao L."/>
        </authorList>
    </citation>
    <scope>NUCLEOTIDE SEQUENCE [LARGE SCALE GENOMIC DNA]</scope>
    <source>
        <strain evidence="20 21">W25</strain>
    </source>
</reference>
<keyword evidence="18" id="KW-0479">Metal-binding</keyword>
<keyword evidence="18" id="KW-0460">Magnesium</keyword>
<dbReference type="EMBL" id="AYJU01000001">
    <property type="protein sequence ID" value="EST56386.1"/>
    <property type="molecule type" value="Genomic_DNA"/>
</dbReference>